<dbReference type="AlphaFoldDB" id="A0A1H4ZC53"/>
<evidence type="ECO:0000256" key="1">
    <source>
        <dbReference type="ARBA" id="ARBA00022737"/>
    </source>
</evidence>
<feature type="repeat" description="TPR" evidence="3">
    <location>
        <begin position="92"/>
        <end position="125"/>
    </location>
</feature>
<dbReference type="PANTHER" id="PTHR44858:SF1">
    <property type="entry name" value="UDP-N-ACETYLGLUCOSAMINE--PEPTIDE N-ACETYLGLUCOSAMINYLTRANSFERASE SPINDLY-RELATED"/>
    <property type="match status" value="1"/>
</dbReference>
<feature type="repeat" description="TPR" evidence="3">
    <location>
        <begin position="126"/>
        <end position="159"/>
    </location>
</feature>
<dbReference type="SMART" id="SM00028">
    <property type="entry name" value="TPR"/>
    <property type="match status" value="2"/>
</dbReference>
<sequence>MRARERDALSAIGMRRNSANLAFNLALALLCVWLSGALTSGIARAAGSEPGKDVQADAGPCIAATAAADDDKTVDACGVLIDNEKAAKPDRIKALLARASAYVRKQMIDRAIADYDTVLRLDPSLADAYNARGELWRRKGDRPKAIMDFGAAVKLNPDHAAAKANYKSLSLELERIGAMMAVAGKPSFDCRKARRPVEKAICANAALADLDREIVASTFRTVREAQDPRQARELQRAQDQFIARRNAEFGKPDYDLQKAMRERLQRINGVDGY</sequence>
<evidence type="ECO:0000313" key="5">
    <source>
        <dbReference type="Proteomes" id="UP000198992"/>
    </source>
</evidence>
<dbReference type="Gene3D" id="1.25.40.10">
    <property type="entry name" value="Tetratricopeptide repeat domain"/>
    <property type="match status" value="1"/>
</dbReference>
<keyword evidence="1" id="KW-0677">Repeat</keyword>
<gene>
    <name evidence="4" type="ORF">SAMN05444164_4291</name>
</gene>
<dbReference type="PANTHER" id="PTHR44858">
    <property type="entry name" value="TETRATRICOPEPTIDE REPEAT PROTEIN 6"/>
    <property type="match status" value="1"/>
</dbReference>
<dbReference type="GO" id="GO:0046813">
    <property type="term" value="P:receptor-mediated virion attachment to host cell"/>
    <property type="evidence" value="ECO:0007669"/>
    <property type="project" value="TreeGrafter"/>
</dbReference>
<evidence type="ECO:0000256" key="2">
    <source>
        <dbReference type="ARBA" id="ARBA00022803"/>
    </source>
</evidence>
<dbReference type="EMBL" id="FNTH01000001">
    <property type="protein sequence ID" value="SED27198.1"/>
    <property type="molecule type" value="Genomic_DNA"/>
</dbReference>
<evidence type="ECO:0000256" key="3">
    <source>
        <dbReference type="PROSITE-ProRule" id="PRU00339"/>
    </source>
</evidence>
<protein>
    <submittedName>
        <fullName evidence="4">Uncharacterized protein</fullName>
    </submittedName>
</protein>
<dbReference type="Proteomes" id="UP000198992">
    <property type="component" value="Unassembled WGS sequence"/>
</dbReference>
<dbReference type="SUPFAM" id="SSF48452">
    <property type="entry name" value="TPR-like"/>
    <property type="match status" value="1"/>
</dbReference>
<proteinExistence type="predicted"/>
<dbReference type="InterPro" id="IPR011990">
    <property type="entry name" value="TPR-like_helical_dom_sf"/>
</dbReference>
<dbReference type="InterPro" id="IPR050498">
    <property type="entry name" value="Ycf3"/>
</dbReference>
<reference evidence="4 5" key="1">
    <citation type="submission" date="2016-10" db="EMBL/GenBank/DDBJ databases">
        <authorList>
            <person name="de Groot N.N."/>
        </authorList>
    </citation>
    <scope>NUCLEOTIDE SEQUENCE [LARGE SCALE GENOMIC DNA]</scope>
    <source>
        <strain evidence="4 5">MT12</strain>
    </source>
</reference>
<organism evidence="4 5">
    <name type="scientific">Bradyrhizobium erythrophlei</name>
    <dbReference type="NCBI Taxonomy" id="1437360"/>
    <lineage>
        <taxon>Bacteria</taxon>
        <taxon>Pseudomonadati</taxon>
        <taxon>Pseudomonadota</taxon>
        <taxon>Alphaproteobacteria</taxon>
        <taxon>Hyphomicrobiales</taxon>
        <taxon>Nitrobacteraceae</taxon>
        <taxon>Bradyrhizobium</taxon>
    </lineage>
</organism>
<accession>A0A1H4ZC53</accession>
<dbReference type="PROSITE" id="PS50005">
    <property type="entry name" value="TPR"/>
    <property type="match status" value="2"/>
</dbReference>
<name>A0A1H4ZC53_9BRAD</name>
<dbReference type="Pfam" id="PF13414">
    <property type="entry name" value="TPR_11"/>
    <property type="match status" value="1"/>
</dbReference>
<dbReference type="GO" id="GO:0009279">
    <property type="term" value="C:cell outer membrane"/>
    <property type="evidence" value="ECO:0007669"/>
    <property type="project" value="TreeGrafter"/>
</dbReference>
<evidence type="ECO:0000313" key="4">
    <source>
        <dbReference type="EMBL" id="SED27198.1"/>
    </source>
</evidence>
<dbReference type="InterPro" id="IPR019734">
    <property type="entry name" value="TPR_rpt"/>
</dbReference>
<keyword evidence="2 3" id="KW-0802">TPR repeat</keyword>